<dbReference type="OrthoDB" id="5407894at2759"/>
<dbReference type="AlphaFoldDB" id="A0A0J6ILK9"/>
<reference evidence="4" key="3">
    <citation type="journal article" date="2010" name="Genome Res.">
        <title>Population genomic sequencing of Coccidioides fungi reveals recent hybridization and transposon control.</title>
        <authorList>
            <person name="Neafsey D.E."/>
            <person name="Barker B.M."/>
            <person name="Sharpton T.J."/>
            <person name="Stajich J.E."/>
            <person name="Park D.J."/>
            <person name="Whiston E."/>
            <person name="Hung C.-Y."/>
            <person name="McMahan C."/>
            <person name="White J."/>
            <person name="Sykes S."/>
            <person name="Heiman D."/>
            <person name="Young S."/>
            <person name="Zeng Q."/>
            <person name="Abouelleil A."/>
            <person name="Aftuck L."/>
            <person name="Bessette D."/>
            <person name="Brown A."/>
            <person name="FitzGerald M."/>
            <person name="Lui A."/>
            <person name="Macdonald J.P."/>
            <person name="Priest M."/>
            <person name="Orbach M.J."/>
            <person name="Galgiani J.N."/>
            <person name="Kirkland T.N."/>
            <person name="Cole G.T."/>
            <person name="Birren B.W."/>
            <person name="Henn M.R."/>
            <person name="Taylor J.W."/>
            <person name="Rounsley S.D."/>
        </authorList>
    </citation>
    <scope>NUCLEOTIDE SEQUENCE [LARGE SCALE GENOMIC DNA]</scope>
    <source>
        <strain evidence="4">RMSCC 3488</strain>
    </source>
</reference>
<sequence length="786" mass="85732">MPTGKSLVTVWLAGSLVAVNSSEIDTTSGEDQEGCKMPRDGSIPLAASAVAASPVNRRQLGQNWVQLKSCDPGIGQPEARDTSSTLGLVPFTLQLVTCPRTHPALYDPANDYSTLAIRSSPFPLTHPSSPTRRKRRRNSAVDEPSAPRASATAGEANIEPDMRFYRQSRTSSPCWNSKLGDTSDRKGRRSVSCEFQSSRASAPMSDRNIQLSRDQRFQGHSHSSLPSSKAKRSASHTSLRSEPLSAMRATSRSNHPLQLLSFESLGISNSSLAFTPSQPNDRNFCRPVTDASSSISSPLSSSSLCIKPDNPYRSPLPLTPPETEDNVLWNPNAHPLIQPPSHHSSPPSDEHDSGHYLEDLRAMESSESESNPEKNGQGASLPLQNARNMTASMPVSNGNQHPEDNSDEWLQDAILPAGQYMPFKPGNALSSLPIPKSPGESVQLVSQTLPCPPSESSATASPRSAFTPIVKAIQSRLQPGNSPYINIVHAVPPMFNLSSLPTSPPSTPHLLFSGDDYFSNTVFSSAAVVPEYPTDQINSQPSGGHHLSSPVVPPFSVHIAVIERYLPPSSIQEYQSLLLNKGPSVLLDRLLELSTNRGSLMFIYPTRRGAETFRDKYLSPILDPLLRQMAVVNGLSADVGNALGRIASIEYMDDFAGMKARLLALCDSLSSRNQSSSGLASRRTNFTLAYAGQTTVQVDRKLWTEWYIQQEAPRAKDILNRFWRKGHRMPDRALMNAAQRHPTSQEITGASLLREILDGIRHRAYPDGCEPDCGLELGVFVIRRSL</sequence>
<reference evidence="4" key="2">
    <citation type="journal article" date="2009" name="Genome Res.">
        <title>Comparative genomic analyses of the human fungal pathogens Coccidioides and their relatives.</title>
        <authorList>
            <person name="Sharpton T.J."/>
            <person name="Stajich J.E."/>
            <person name="Rounsley S.D."/>
            <person name="Gardner M.J."/>
            <person name="Wortman J.R."/>
            <person name="Jordar V.S."/>
            <person name="Maiti R."/>
            <person name="Kodira C.D."/>
            <person name="Neafsey D.E."/>
            <person name="Zeng Q."/>
            <person name="Hung C.-Y."/>
            <person name="McMahan C."/>
            <person name="Muszewska A."/>
            <person name="Grynberg M."/>
            <person name="Mandel M.A."/>
            <person name="Kellner E.M."/>
            <person name="Barker B.M."/>
            <person name="Galgiani J.N."/>
            <person name="Orbach M.J."/>
            <person name="Kirkland T.N."/>
            <person name="Cole G.T."/>
            <person name="Henn M.R."/>
            <person name="Birren B.W."/>
            <person name="Taylor J.W."/>
        </authorList>
    </citation>
    <scope>NUCLEOTIDE SEQUENCE [LARGE SCALE GENOMIC DNA]</scope>
    <source>
        <strain evidence="4">RMSCC 3488</strain>
    </source>
</reference>
<protein>
    <submittedName>
        <fullName evidence="3">Uncharacterized protein</fullName>
    </submittedName>
</protein>
<evidence type="ECO:0000313" key="4">
    <source>
        <dbReference type="Proteomes" id="UP000054567"/>
    </source>
</evidence>
<organism evidence="3 4">
    <name type="scientific">Coccidioides posadasii RMSCC 3488</name>
    <dbReference type="NCBI Taxonomy" id="454284"/>
    <lineage>
        <taxon>Eukaryota</taxon>
        <taxon>Fungi</taxon>
        <taxon>Dikarya</taxon>
        <taxon>Ascomycota</taxon>
        <taxon>Pezizomycotina</taxon>
        <taxon>Eurotiomycetes</taxon>
        <taxon>Eurotiomycetidae</taxon>
        <taxon>Onygenales</taxon>
        <taxon>Onygenaceae</taxon>
        <taxon>Coccidioides</taxon>
    </lineage>
</organism>
<gene>
    <name evidence="3" type="ORF">CPAG_09094</name>
</gene>
<feature type="region of interest" description="Disordered" evidence="1">
    <location>
        <begin position="118"/>
        <end position="253"/>
    </location>
</feature>
<feature type="compositionally biased region" description="Low complexity" evidence="1">
    <location>
        <begin position="292"/>
        <end position="304"/>
    </location>
</feature>
<feature type="signal peptide" evidence="2">
    <location>
        <begin position="1"/>
        <end position="21"/>
    </location>
</feature>
<name>A0A0J6ILK9_COCPO</name>
<dbReference type="EMBL" id="DS268114">
    <property type="protein sequence ID" value="KMM72802.1"/>
    <property type="molecule type" value="Genomic_DNA"/>
</dbReference>
<evidence type="ECO:0000256" key="2">
    <source>
        <dbReference type="SAM" id="SignalP"/>
    </source>
</evidence>
<dbReference type="Proteomes" id="UP000054567">
    <property type="component" value="Unassembled WGS sequence"/>
</dbReference>
<dbReference type="VEuPathDB" id="FungiDB:CPAG_09094"/>
<evidence type="ECO:0000256" key="1">
    <source>
        <dbReference type="SAM" id="MobiDB-lite"/>
    </source>
</evidence>
<feature type="compositionally biased region" description="Low complexity" evidence="1">
    <location>
        <begin position="334"/>
        <end position="347"/>
    </location>
</feature>
<proteinExistence type="predicted"/>
<feature type="region of interest" description="Disordered" evidence="1">
    <location>
        <begin position="273"/>
        <end position="354"/>
    </location>
</feature>
<feature type="chain" id="PRO_5005275061" evidence="2">
    <location>
        <begin position="22"/>
        <end position="786"/>
    </location>
</feature>
<feature type="compositionally biased region" description="Polar residues" evidence="1">
    <location>
        <begin position="207"/>
        <end position="227"/>
    </location>
</feature>
<evidence type="ECO:0000313" key="3">
    <source>
        <dbReference type="EMBL" id="KMM72802.1"/>
    </source>
</evidence>
<reference evidence="3 4" key="1">
    <citation type="submission" date="2007-06" db="EMBL/GenBank/DDBJ databases">
        <title>The Genome Sequence of Coccidioides posadasii RMSCC_3488.</title>
        <authorList>
            <consortium name="Coccidioides Genome Resources Consortium"/>
            <consortium name="The Broad Institute Genome Sequencing Platform"/>
            <person name="Henn M.R."/>
            <person name="Sykes S."/>
            <person name="Young S."/>
            <person name="Jaffe D."/>
            <person name="Berlin A."/>
            <person name="Alvarez P."/>
            <person name="Butler J."/>
            <person name="Gnerre S."/>
            <person name="Grabherr M."/>
            <person name="Mauceli E."/>
            <person name="Brockman W."/>
            <person name="Kodira C."/>
            <person name="Alvarado L."/>
            <person name="Zeng Q."/>
            <person name="Crawford M."/>
            <person name="Antoine C."/>
            <person name="Devon K."/>
            <person name="Galgiani J."/>
            <person name="Orsborn K."/>
            <person name="Lewis M.L."/>
            <person name="Nusbaum C."/>
            <person name="Galagan J."/>
            <person name="Birren B."/>
        </authorList>
    </citation>
    <scope>NUCLEOTIDE SEQUENCE [LARGE SCALE GENOMIC DNA]</scope>
    <source>
        <strain evidence="3 4">RMSCC 3488</strain>
    </source>
</reference>
<keyword evidence="2" id="KW-0732">Signal</keyword>
<accession>A0A0J6ILK9</accession>